<feature type="compositionally biased region" description="Basic and acidic residues" evidence="1">
    <location>
        <begin position="294"/>
        <end position="306"/>
    </location>
</feature>
<name>A0A060TCZ3_BLAAD</name>
<sequence length="576" mass="63050">MSVQSVVQPPAQPSFASPAHSESLQGRRARTPASINTKFANYNLGPREVSSPTILRDFDRYPAPGPEVSVRDNVEIIMSTAVSQERYQKHEDSIPKYPQAGSPKILTSPKATSGLHKRSVSKNSRDSKDGKEKDRRKFSLASSGKISISGPEGFSHVASMNDEQYRAQYQKQAPRRGSREKGENTELQSSALPSSTASSSYNKAPNSPKRSVSGSRSALSPKGSSVNSSSFSTAVSTGTVSSTKSVKRASRFPWSKKQPTPSALPKISEPILASSTSGFVPDSSSRLRGIIAGEGKKATTEDREKSPVTPTDASANKNNIITGRAYSTPPNQGTSSSEEFTTPPKLTGPRKEEHESYDFSEPPSVPNDPAPAPLDDSPQFHAQAYSSFPLKDQSRASEKSSISSDGHNNSRSSVHSSQDTEVSQFSPMGTDGEVQHYKQKLKEAEEHRRNVIIEYQRKLDAERQKTMALERKLEQLTLQGGPRSPRDRAMPGSEDLQAKVKSLESQRQVLREALGTMRRTKDLEVMELQRSLSRRIRRPKREQAEARIDAERRFITSTGGILPLLPLGTSFEGPNA</sequence>
<feature type="compositionally biased region" description="Pro residues" evidence="1">
    <location>
        <begin position="363"/>
        <end position="372"/>
    </location>
</feature>
<proteinExistence type="predicted"/>
<protein>
    <submittedName>
        <fullName evidence="2">ARAD1B19800p</fullName>
    </submittedName>
</protein>
<feature type="region of interest" description="Disordered" evidence="1">
    <location>
        <begin position="1"/>
        <end position="35"/>
    </location>
</feature>
<feature type="region of interest" description="Disordered" evidence="1">
    <location>
        <begin position="478"/>
        <end position="501"/>
    </location>
</feature>
<feature type="compositionally biased region" description="Polar residues" evidence="1">
    <location>
        <begin position="399"/>
        <end position="427"/>
    </location>
</feature>
<evidence type="ECO:0000256" key="1">
    <source>
        <dbReference type="SAM" id="MobiDB-lite"/>
    </source>
</evidence>
<feature type="compositionally biased region" description="Basic and acidic residues" evidence="1">
    <location>
        <begin position="123"/>
        <end position="137"/>
    </location>
</feature>
<feature type="region of interest" description="Disordered" evidence="1">
    <location>
        <begin position="85"/>
        <end position="448"/>
    </location>
</feature>
<organism evidence="2">
    <name type="scientific">Blastobotrys adeninivorans</name>
    <name type="common">Yeast</name>
    <name type="synonym">Arxula adeninivorans</name>
    <dbReference type="NCBI Taxonomy" id="409370"/>
    <lineage>
        <taxon>Eukaryota</taxon>
        <taxon>Fungi</taxon>
        <taxon>Dikarya</taxon>
        <taxon>Ascomycota</taxon>
        <taxon>Saccharomycotina</taxon>
        <taxon>Dipodascomycetes</taxon>
        <taxon>Dipodascales</taxon>
        <taxon>Trichomonascaceae</taxon>
        <taxon>Blastobotrys</taxon>
    </lineage>
</organism>
<feature type="compositionally biased region" description="Low complexity" evidence="1">
    <location>
        <begin position="224"/>
        <end position="244"/>
    </location>
</feature>
<dbReference type="EMBL" id="HG937692">
    <property type="protein sequence ID" value="CDP36737.1"/>
    <property type="molecule type" value="Genomic_DNA"/>
</dbReference>
<reference evidence="2" key="1">
    <citation type="submission" date="2014-02" db="EMBL/GenBank/DDBJ databases">
        <authorList>
            <person name="Genoscope - CEA"/>
        </authorList>
    </citation>
    <scope>NUCLEOTIDE SEQUENCE</scope>
    <source>
        <strain evidence="2">LS3</strain>
    </source>
</reference>
<accession>A0A060TCZ3</accession>
<feature type="compositionally biased region" description="Polar residues" evidence="1">
    <location>
        <begin position="201"/>
        <end position="218"/>
    </location>
</feature>
<gene>
    <name evidence="2" type="ORF">GNLVRS02_ARAD1B19800g</name>
</gene>
<feature type="compositionally biased region" description="Polar residues" evidence="1">
    <location>
        <begin position="273"/>
        <end position="286"/>
    </location>
</feature>
<feature type="compositionally biased region" description="Polar residues" evidence="1">
    <location>
        <begin position="328"/>
        <end position="340"/>
    </location>
</feature>
<feature type="compositionally biased region" description="Polar residues" evidence="1">
    <location>
        <begin position="308"/>
        <end position="321"/>
    </location>
</feature>
<feature type="compositionally biased region" description="Low complexity" evidence="1">
    <location>
        <begin position="189"/>
        <end position="200"/>
    </location>
</feature>
<feature type="compositionally biased region" description="Basic and acidic residues" evidence="1">
    <location>
        <begin position="433"/>
        <end position="448"/>
    </location>
</feature>
<evidence type="ECO:0000313" key="2">
    <source>
        <dbReference type="EMBL" id="CDP36737.1"/>
    </source>
</evidence>
<dbReference type="AlphaFoldDB" id="A0A060TCZ3"/>
<reference evidence="2" key="2">
    <citation type="submission" date="2014-06" db="EMBL/GenBank/DDBJ databases">
        <title>The complete genome of Blastobotrys (Arxula) adeninivorans LS3 - a yeast of biotechnological interest.</title>
        <authorList>
            <person name="Kunze G."/>
            <person name="Gaillardin C."/>
            <person name="Czernicka M."/>
            <person name="Durrens P."/>
            <person name="Martin T."/>
            <person name="Boer E."/>
            <person name="Gabaldon T."/>
            <person name="Cruz J."/>
            <person name="Talla E."/>
            <person name="Marck C."/>
            <person name="Goffeau A."/>
            <person name="Barbe V."/>
            <person name="Baret P."/>
            <person name="Baronian K."/>
            <person name="Beier S."/>
            <person name="Bleykasten C."/>
            <person name="Bode R."/>
            <person name="Casaregola S."/>
            <person name="Despons L."/>
            <person name="Fairhead C."/>
            <person name="Giersberg M."/>
            <person name="Gierski P."/>
            <person name="Hahnel U."/>
            <person name="Hartmann A."/>
            <person name="Jankowska D."/>
            <person name="Jubin C."/>
            <person name="Jung P."/>
            <person name="Lafontaine I."/>
            <person name="Leh-Louis V."/>
            <person name="Lemaire M."/>
            <person name="Marcet-Houben M."/>
            <person name="Mascher M."/>
            <person name="Morel G."/>
            <person name="Richard G.-F."/>
            <person name="Riechen J."/>
            <person name="Sacerdot C."/>
            <person name="Sarkar A."/>
            <person name="Savel G."/>
            <person name="Schacherer J."/>
            <person name="Sherman D."/>
            <person name="Straub M.-L."/>
            <person name="Stein N."/>
            <person name="Thierry A."/>
            <person name="Trautwein-Schult A."/>
            <person name="Westhof E."/>
            <person name="Worch S."/>
            <person name="Dujon B."/>
            <person name="Souciet J.-L."/>
            <person name="Wincker P."/>
            <person name="Scholz U."/>
            <person name="Neuveglise N."/>
        </authorList>
    </citation>
    <scope>NUCLEOTIDE SEQUENCE</scope>
    <source>
        <strain evidence="2">LS3</strain>
    </source>
</reference>